<dbReference type="GO" id="GO:0006281">
    <property type="term" value="P:DNA repair"/>
    <property type="evidence" value="ECO:0007669"/>
    <property type="project" value="UniProtKB-KW"/>
</dbReference>
<evidence type="ECO:0000256" key="2">
    <source>
        <dbReference type="ARBA" id="ARBA00022490"/>
    </source>
</evidence>
<dbReference type="GO" id="GO:0003677">
    <property type="term" value="F:DNA binding"/>
    <property type="evidence" value="ECO:0007669"/>
    <property type="project" value="UniProtKB-KW"/>
</dbReference>
<dbReference type="AlphaFoldDB" id="A0A0F8ZPJ6"/>
<evidence type="ECO:0000256" key="4">
    <source>
        <dbReference type="ARBA" id="ARBA00022737"/>
    </source>
</evidence>
<keyword evidence="6" id="KW-0227">DNA damage</keyword>
<comment type="subcellular location">
    <subcellularLocation>
        <location evidence="1">Cytoplasm</location>
    </subcellularLocation>
</comment>
<accession>A0A0F8ZPJ6</accession>
<keyword evidence="11" id="KW-0267">Excision nuclease</keyword>
<keyword evidence="9" id="KW-0862">Zinc</keyword>
<dbReference type="PROSITE" id="PS00211">
    <property type="entry name" value="ABC_TRANSPORTER_1"/>
    <property type="match status" value="1"/>
</dbReference>
<evidence type="ECO:0000259" key="14">
    <source>
        <dbReference type="Pfam" id="PF17755"/>
    </source>
</evidence>
<evidence type="ECO:0000256" key="12">
    <source>
        <dbReference type="ARBA" id="ARBA00023125"/>
    </source>
</evidence>
<proteinExistence type="predicted"/>
<evidence type="ECO:0000256" key="11">
    <source>
        <dbReference type="ARBA" id="ARBA00022881"/>
    </source>
</evidence>
<evidence type="ECO:0000313" key="15">
    <source>
        <dbReference type="EMBL" id="KKK87895.1"/>
    </source>
</evidence>
<dbReference type="GO" id="GO:0004518">
    <property type="term" value="F:nuclease activity"/>
    <property type="evidence" value="ECO:0007669"/>
    <property type="project" value="UniProtKB-KW"/>
</dbReference>
<evidence type="ECO:0000256" key="10">
    <source>
        <dbReference type="ARBA" id="ARBA00022840"/>
    </source>
</evidence>
<keyword evidence="12" id="KW-0238">DNA-binding</keyword>
<evidence type="ECO:0000256" key="5">
    <source>
        <dbReference type="ARBA" id="ARBA00022741"/>
    </source>
</evidence>
<dbReference type="GO" id="GO:0008270">
    <property type="term" value="F:zinc ion binding"/>
    <property type="evidence" value="ECO:0007669"/>
    <property type="project" value="UniProtKB-KW"/>
</dbReference>
<evidence type="ECO:0000256" key="7">
    <source>
        <dbReference type="ARBA" id="ARBA00022769"/>
    </source>
</evidence>
<protein>
    <recommendedName>
        <fullName evidence="14">UvrA DNA-binding domain-containing protein</fullName>
    </recommendedName>
</protein>
<evidence type="ECO:0000256" key="9">
    <source>
        <dbReference type="ARBA" id="ARBA00022833"/>
    </source>
</evidence>
<organism evidence="15">
    <name type="scientific">marine sediment metagenome</name>
    <dbReference type="NCBI Taxonomy" id="412755"/>
    <lineage>
        <taxon>unclassified sequences</taxon>
        <taxon>metagenomes</taxon>
        <taxon>ecological metagenomes</taxon>
    </lineage>
</organism>
<reference evidence="15" key="1">
    <citation type="journal article" date="2015" name="Nature">
        <title>Complex archaea that bridge the gap between prokaryotes and eukaryotes.</title>
        <authorList>
            <person name="Spang A."/>
            <person name="Saw J.H."/>
            <person name="Jorgensen S.L."/>
            <person name="Zaremba-Niedzwiedzka K."/>
            <person name="Martijn J."/>
            <person name="Lind A.E."/>
            <person name="van Eijk R."/>
            <person name="Schleper C."/>
            <person name="Guy L."/>
            <person name="Ettema T.J."/>
        </authorList>
    </citation>
    <scope>NUCLEOTIDE SEQUENCE</scope>
</reference>
<keyword evidence="13" id="KW-0234">DNA repair</keyword>
<evidence type="ECO:0000256" key="3">
    <source>
        <dbReference type="ARBA" id="ARBA00022723"/>
    </source>
</evidence>
<evidence type="ECO:0000256" key="13">
    <source>
        <dbReference type="ARBA" id="ARBA00023204"/>
    </source>
</evidence>
<sequence length="297" mass="33784">MEFDADLVIPDKTKSILDGAIVPWSGRFQSFRRQELRAVGKKFGFNLMTPINKIKPKHLDFILHGTDKKIHFQYQSKSSDSRWEYTDYFEGVLDNLHRIFMETDSEAKREWLKQFMLQTPCNSCHGKKLKPEALAVKINGNGIMDVCDLSIYACYDFFQNLKLTETESYIARDVLKEIKARLEFLKNVGLTYLTLNRSSATLSGGESQRIRLATQIGSNLTGVLYVLDEPTIGLHQRDNARLIKTLTKLRNLGNTVIVVEHDEEIIRNSDWMIDLGPGAGVHGGNIVFQGTVDQILN</sequence>
<dbReference type="Pfam" id="PF17755">
    <property type="entry name" value="UvrA_DNA-bind"/>
    <property type="match status" value="1"/>
</dbReference>
<evidence type="ECO:0000256" key="6">
    <source>
        <dbReference type="ARBA" id="ARBA00022763"/>
    </source>
</evidence>
<evidence type="ECO:0000256" key="8">
    <source>
        <dbReference type="ARBA" id="ARBA00022771"/>
    </source>
</evidence>
<evidence type="ECO:0000256" key="1">
    <source>
        <dbReference type="ARBA" id="ARBA00004496"/>
    </source>
</evidence>
<keyword evidence="4" id="KW-0677">Repeat</keyword>
<dbReference type="GO" id="GO:0016887">
    <property type="term" value="F:ATP hydrolysis activity"/>
    <property type="evidence" value="ECO:0007669"/>
    <property type="project" value="InterPro"/>
</dbReference>
<dbReference type="GO" id="GO:0005524">
    <property type="term" value="F:ATP binding"/>
    <property type="evidence" value="ECO:0007669"/>
    <property type="project" value="UniProtKB-KW"/>
</dbReference>
<name>A0A0F8ZPJ6_9ZZZZ</name>
<gene>
    <name evidence="15" type="ORF">LCGC14_2748640</name>
</gene>
<feature type="domain" description="UvrA DNA-binding" evidence="14">
    <location>
        <begin position="4"/>
        <end position="114"/>
    </location>
</feature>
<dbReference type="Gene3D" id="1.20.1580.10">
    <property type="entry name" value="ABC transporter ATPase like domain"/>
    <property type="match status" value="1"/>
</dbReference>
<dbReference type="SUPFAM" id="SSF52540">
    <property type="entry name" value="P-loop containing nucleoside triphosphate hydrolases"/>
    <property type="match status" value="1"/>
</dbReference>
<dbReference type="Gene3D" id="1.10.8.280">
    <property type="entry name" value="ABC transporter ATPase domain-like"/>
    <property type="match status" value="1"/>
</dbReference>
<keyword evidence="8" id="KW-0863">Zinc-finger</keyword>
<keyword evidence="10" id="KW-0067">ATP-binding</keyword>
<dbReference type="InterPro" id="IPR041552">
    <property type="entry name" value="UvrA_DNA-bd"/>
</dbReference>
<dbReference type="Gene3D" id="3.40.50.300">
    <property type="entry name" value="P-loop containing nucleotide triphosphate hydrolases"/>
    <property type="match status" value="1"/>
</dbReference>
<feature type="non-terminal residue" evidence="15">
    <location>
        <position position="297"/>
    </location>
</feature>
<keyword evidence="2" id="KW-0963">Cytoplasm</keyword>
<dbReference type="GO" id="GO:0005737">
    <property type="term" value="C:cytoplasm"/>
    <property type="evidence" value="ECO:0007669"/>
    <property type="project" value="UniProtKB-SubCell"/>
</dbReference>
<comment type="caution">
    <text evidence="15">The sequence shown here is derived from an EMBL/GenBank/DDBJ whole genome shotgun (WGS) entry which is preliminary data.</text>
</comment>
<dbReference type="EMBL" id="LAZR01050199">
    <property type="protein sequence ID" value="KKK87895.1"/>
    <property type="molecule type" value="Genomic_DNA"/>
</dbReference>
<dbReference type="PANTHER" id="PTHR43152:SF3">
    <property type="entry name" value="UVRABC SYSTEM PROTEIN A"/>
    <property type="match status" value="1"/>
</dbReference>
<dbReference type="InterPro" id="IPR017871">
    <property type="entry name" value="ABC_transporter-like_CS"/>
</dbReference>
<dbReference type="InterPro" id="IPR027417">
    <property type="entry name" value="P-loop_NTPase"/>
</dbReference>
<dbReference type="PANTHER" id="PTHR43152">
    <property type="entry name" value="UVRABC SYSTEM PROTEIN A"/>
    <property type="match status" value="1"/>
</dbReference>
<keyword evidence="3" id="KW-0479">Metal-binding</keyword>
<keyword evidence="5" id="KW-0547">Nucleotide-binding</keyword>
<keyword evidence="7" id="KW-0228">DNA excision</keyword>